<sequence>MKGTDVPDGEPLGLGQIGRPSEEGPGLLGIVESRAPAQDLECLARELGEVAIVGDRQSPLRQLPRLRRAPLAHRDLRADD</sequence>
<feature type="region of interest" description="Disordered" evidence="1">
    <location>
        <begin position="1"/>
        <end position="26"/>
    </location>
</feature>
<evidence type="ECO:0000313" key="2">
    <source>
        <dbReference type="EMBL" id="CAA9239482.1"/>
    </source>
</evidence>
<dbReference type="EC" id="1.1.1.95" evidence="2"/>
<reference evidence="2" key="1">
    <citation type="submission" date="2020-02" db="EMBL/GenBank/DDBJ databases">
        <authorList>
            <person name="Meier V. D."/>
        </authorList>
    </citation>
    <scope>NUCLEOTIDE SEQUENCE</scope>
    <source>
        <strain evidence="2">AVDCRST_MAG10</strain>
    </source>
</reference>
<protein>
    <submittedName>
        <fullName evidence="2">D-3-phosphoglycerate dehydrogenase</fullName>
        <ecNumber evidence="2">1.1.1.95</ecNumber>
    </submittedName>
</protein>
<dbReference type="AlphaFoldDB" id="A0A6J4I3T1"/>
<organism evidence="2">
    <name type="scientific">uncultured Acidimicrobiales bacterium</name>
    <dbReference type="NCBI Taxonomy" id="310071"/>
    <lineage>
        <taxon>Bacteria</taxon>
        <taxon>Bacillati</taxon>
        <taxon>Actinomycetota</taxon>
        <taxon>Acidimicrobiia</taxon>
        <taxon>Acidimicrobiales</taxon>
        <taxon>environmental samples</taxon>
    </lineage>
</organism>
<keyword evidence="2" id="KW-0560">Oxidoreductase</keyword>
<feature type="non-terminal residue" evidence="2">
    <location>
        <position position="80"/>
    </location>
</feature>
<name>A0A6J4I3T1_9ACTN</name>
<dbReference type="GO" id="GO:0004617">
    <property type="term" value="F:phosphoglycerate dehydrogenase activity"/>
    <property type="evidence" value="ECO:0007669"/>
    <property type="project" value="UniProtKB-EC"/>
</dbReference>
<accession>A0A6J4I3T1</accession>
<evidence type="ECO:0000256" key="1">
    <source>
        <dbReference type="SAM" id="MobiDB-lite"/>
    </source>
</evidence>
<gene>
    <name evidence="2" type="ORF">AVDCRST_MAG10-1596</name>
</gene>
<proteinExistence type="predicted"/>
<dbReference type="EMBL" id="CADCTB010000104">
    <property type="protein sequence ID" value="CAA9239482.1"/>
    <property type="molecule type" value="Genomic_DNA"/>
</dbReference>